<name>A0A382RX50_9ZZZZ</name>
<dbReference type="AlphaFoldDB" id="A0A382RX50"/>
<feature type="non-terminal residue" evidence="2">
    <location>
        <position position="1"/>
    </location>
</feature>
<protein>
    <recommendedName>
        <fullName evidence="1">Transposase DDE domain-containing protein</fullName>
    </recommendedName>
</protein>
<dbReference type="InterPro" id="IPR025668">
    <property type="entry name" value="Tnp_DDE_dom"/>
</dbReference>
<evidence type="ECO:0000313" key="2">
    <source>
        <dbReference type="EMBL" id="SVD01892.1"/>
    </source>
</evidence>
<reference evidence="2" key="1">
    <citation type="submission" date="2018-05" db="EMBL/GenBank/DDBJ databases">
        <authorList>
            <person name="Lanie J.A."/>
            <person name="Ng W.-L."/>
            <person name="Kazmierczak K.M."/>
            <person name="Andrzejewski T.M."/>
            <person name="Davidsen T.M."/>
            <person name="Wayne K.J."/>
            <person name="Tettelin H."/>
            <person name="Glass J.I."/>
            <person name="Rusch D."/>
            <person name="Podicherti R."/>
            <person name="Tsui H.-C.T."/>
            <person name="Winkler M.E."/>
        </authorList>
    </citation>
    <scope>NUCLEOTIDE SEQUENCE</scope>
</reference>
<dbReference type="InterPro" id="IPR047960">
    <property type="entry name" value="Transpos_IS1380"/>
</dbReference>
<evidence type="ECO:0000259" key="1">
    <source>
        <dbReference type="Pfam" id="PF13701"/>
    </source>
</evidence>
<feature type="domain" description="Transposase DDE" evidence="1">
    <location>
        <begin position="19"/>
        <end position="299"/>
    </location>
</feature>
<proteinExistence type="predicted"/>
<organism evidence="2">
    <name type="scientific">marine metagenome</name>
    <dbReference type="NCBI Taxonomy" id="408172"/>
    <lineage>
        <taxon>unclassified sequences</taxon>
        <taxon>metagenomes</taxon>
        <taxon>ecological metagenomes</taxon>
    </lineage>
</organism>
<dbReference type="EMBL" id="UINC01124621">
    <property type="protein sequence ID" value="SVD01892.1"/>
    <property type="molecule type" value="Genomic_DNA"/>
</dbReference>
<dbReference type="NCBIfam" id="NF033539">
    <property type="entry name" value="transpos_IS1380"/>
    <property type="match status" value="1"/>
</dbReference>
<feature type="non-terminal residue" evidence="2">
    <location>
        <position position="317"/>
    </location>
</feature>
<dbReference type="Pfam" id="PF13701">
    <property type="entry name" value="DDE_Tnp_1_4"/>
    <property type="match status" value="1"/>
</dbReference>
<gene>
    <name evidence="2" type="ORF">METZ01_LOCUS354746</name>
</gene>
<sequence>WNYIKTIVDWGRIQSDWLSFDSTVVTRYGKQEGAQKGYNPNKKGRPSHHPLLAFLNESRMVLNIWNRSGNTSSSNNIIAFFESVYARIKGLITIKGVLADAGFYNKELIQTIESKKLKYIITAKLYYTLQREIYDHDEWLQIEPGLWISEFEFKHEEWKKSLRYVVVRQSIKQRKQALGKQLRLFEIETEHYRYGCWVTNMDTDPLDVWRTIRGRSNDENTIKEFKEDLAFCGFSMNSFYATEVAMLIRLLLYNLLLVFRTTFLPESERNQRISTLRFKYFIIPAHLGRDSSGRWLRLSVFPTKLKTKLQAILDSIS</sequence>
<accession>A0A382RX50</accession>